<proteinExistence type="predicted"/>
<dbReference type="AlphaFoldDB" id="A0A927CBC5"/>
<gene>
    <name evidence="1" type="ORF">IDH45_16230</name>
</gene>
<organism evidence="1 2">
    <name type="scientific">Paenibacillus oceani</name>
    <dbReference type="NCBI Taxonomy" id="2772510"/>
    <lineage>
        <taxon>Bacteria</taxon>
        <taxon>Bacillati</taxon>
        <taxon>Bacillota</taxon>
        <taxon>Bacilli</taxon>
        <taxon>Bacillales</taxon>
        <taxon>Paenibacillaceae</taxon>
        <taxon>Paenibacillus</taxon>
    </lineage>
</organism>
<dbReference type="EMBL" id="JACXJA010000020">
    <property type="protein sequence ID" value="MBD2863543.1"/>
    <property type="molecule type" value="Genomic_DNA"/>
</dbReference>
<dbReference type="InterPro" id="IPR049253">
    <property type="entry name" value="DUF6886"/>
</dbReference>
<accession>A0A927CBC5</accession>
<evidence type="ECO:0000313" key="1">
    <source>
        <dbReference type="EMBL" id="MBD2863543.1"/>
    </source>
</evidence>
<name>A0A927CBC5_9BACL</name>
<dbReference type="RefSeq" id="WP_190929170.1">
    <property type="nucleotide sequence ID" value="NZ_JACXJA010000020.1"/>
</dbReference>
<protein>
    <submittedName>
        <fullName evidence="1">Uncharacterized protein</fullName>
    </submittedName>
</protein>
<dbReference type="Proteomes" id="UP000639396">
    <property type="component" value="Unassembled WGS sequence"/>
</dbReference>
<sequence length="169" mass="19835">MLHHFSEDPRIELFVPKEKQNRPGFPAVVWAIDEEHEFSYYFPRNCPRIVCYRSPQISPGNVERFFGSSAAEIIVTVESDWYTRIREQTMYRYAFEEEGFELMDRMAGYYISPHTVKPVGMKPMSHLIEKLLERGIELRFTSSLVPLREAILASDFEGFGIHRFQYAGQ</sequence>
<reference evidence="1" key="1">
    <citation type="submission" date="2020-09" db="EMBL/GenBank/DDBJ databases">
        <title>A novel bacterium of genus Paenibacillus, isolated from South China Sea.</title>
        <authorList>
            <person name="Huang H."/>
            <person name="Mo K."/>
            <person name="Hu Y."/>
        </authorList>
    </citation>
    <scope>NUCLEOTIDE SEQUENCE</scope>
    <source>
        <strain evidence="1">IB182363</strain>
    </source>
</reference>
<keyword evidence="2" id="KW-1185">Reference proteome</keyword>
<comment type="caution">
    <text evidence="1">The sequence shown here is derived from an EMBL/GenBank/DDBJ whole genome shotgun (WGS) entry which is preliminary data.</text>
</comment>
<dbReference type="Pfam" id="PF21820">
    <property type="entry name" value="DUF6886"/>
    <property type="match status" value="1"/>
</dbReference>
<evidence type="ECO:0000313" key="2">
    <source>
        <dbReference type="Proteomes" id="UP000639396"/>
    </source>
</evidence>